<keyword evidence="3" id="KW-1185">Reference proteome</keyword>
<dbReference type="STRING" id="1229662.W3WNS9"/>
<dbReference type="EMBL" id="KI912118">
    <property type="protein sequence ID" value="ETS75575.1"/>
    <property type="molecule type" value="Genomic_DNA"/>
</dbReference>
<feature type="transmembrane region" description="Helical" evidence="1">
    <location>
        <begin position="189"/>
        <end position="211"/>
    </location>
</feature>
<evidence type="ECO:0000313" key="2">
    <source>
        <dbReference type="EMBL" id="ETS75575.1"/>
    </source>
</evidence>
<keyword evidence="1" id="KW-1133">Transmembrane helix</keyword>
<keyword evidence="1" id="KW-0812">Transmembrane</keyword>
<dbReference type="Proteomes" id="UP000030651">
    <property type="component" value="Unassembled WGS sequence"/>
</dbReference>
<gene>
    <name evidence="2" type="ORF">PFICI_12519</name>
</gene>
<dbReference type="GeneID" id="19277532"/>
<dbReference type="InterPro" id="IPR046536">
    <property type="entry name" value="DUF6601"/>
</dbReference>
<reference evidence="3" key="1">
    <citation type="journal article" date="2015" name="BMC Genomics">
        <title>Genomic and transcriptomic analysis of the endophytic fungus Pestalotiopsis fici reveals its lifestyle and high potential for synthesis of natural products.</title>
        <authorList>
            <person name="Wang X."/>
            <person name="Zhang X."/>
            <person name="Liu L."/>
            <person name="Xiang M."/>
            <person name="Wang W."/>
            <person name="Sun X."/>
            <person name="Che Y."/>
            <person name="Guo L."/>
            <person name="Liu G."/>
            <person name="Guo L."/>
            <person name="Wang C."/>
            <person name="Yin W.B."/>
            <person name="Stadler M."/>
            <person name="Zhang X."/>
            <person name="Liu X."/>
        </authorList>
    </citation>
    <scope>NUCLEOTIDE SEQUENCE [LARGE SCALE GENOMIC DNA]</scope>
    <source>
        <strain evidence="3">W106-1 / CGMCC3.15140</strain>
    </source>
</reference>
<evidence type="ECO:0000313" key="3">
    <source>
        <dbReference type="Proteomes" id="UP000030651"/>
    </source>
</evidence>
<name>W3WNS9_PESFW</name>
<sequence length="271" mass="30791">MHMAMGRNIVVADRMDLHLLWDHNSIFLKPLPRFLLDPKFWQENLQCSGACACRLPRPSAEHNNSTDLLAEGENATRTCREKSLRLIARGFLHSYTCLISSETDFAIANEKRLLPRNAKDVPVDWRLWKSLARELIEKYNPQEVHSRFLRAELRVTRVNFVYRLASLPFFGPPLNSWNSYSNVFQYNLAWMAVATVFVGLVLTAMQVGLATERLQGNADFQRASYVFTIFAILAPIGAFGLVVLGVLLNLAMDLPWLVRDALGYSSTDSEL</sequence>
<dbReference type="OrthoDB" id="5086500at2759"/>
<dbReference type="PANTHER" id="PTHR34414:SF1">
    <property type="entry name" value="SUBTILISIN-LIKE SERINE PROTEASE"/>
    <property type="match status" value="1"/>
</dbReference>
<dbReference type="PANTHER" id="PTHR34414">
    <property type="entry name" value="HET DOMAIN-CONTAINING PROTEIN-RELATED"/>
    <property type="match status" value="1"/>
</dbReference>
<dbReference type="eggNOG" id="ENOG502SI6N">
    <property type="taxonomic scope" value="Eukaryota"/>
</dbReference>
<organism evidence="2 3">
    <name type="scientific">Pestalotiopsis fici (strain W106-1 / CGMCC3.15140)</name>
    <dbReference type="NCBI Taxonomy" id="1229662"/>
    <lineage>
        <taxon>Eukaryota</taxon>
        <taxon>Fungi</taxon>
        <taxon>Dikarya</taxon>
        <taxon>Ascomycota</taxon>
        <taxon>Pezizomycotina</taxon>
        <taxon>Sordariomycetes</taxon>
        <taxon>Xylariomycetidae</taxon>
        <taxon>Amphisphaeriales</taxon>
        <taxon>Sporocadaceae</taxon>
        <taxon>Pestalotiopsis</taxon>
    </lineage>
</organism>
<keyword evidence="1" id="KW-0472">Membrane</keyword>
<dbReference type="RefSeq" id="XP_007839291.1">
    <property type="nucleotide sequence ID" value="XM_007841100.1"/>
</dbReference>
<proteinExistence type="predicted"/>
<evidence type="ECO:0000256" key="1">
    <source>
        <dbReference type="SAM" id="Phobius"/>
    </source>
</evidence>
<dbReference type="Pfam" id="PF20246">
    <property type="entry name" value="DUF6601"/>
    <property type="match status" value="1"/>
</dbReference>
<feature type="transmembrane region" description="Helical" evidence="1">
    <location>
        <begin position="223"/>
        <end position="248"/>
    </location>
</feature>
<dbReference type="HOGENOM" id="CLU_043687_0_0_1"/>
<dbReference type="OMA" id="FLYTYAC"/>
<dbReference type="KEGG" id="pfy:PFICI_12519"/>
<dbReference type="InParanoid" id="W3WNS9"/>
<dbReference type="AlphaFoldDB" id="W3WNS9"/>
<accession>W3WNS9</accession>
<protein>
    <submittedName>
        <fullName evidence="2">Uncharacterized protein</fullName>
    </submittedName>
</protein>